<keyword evidence="10" id="KW-0067">ATP-binding</keyword>
<dbReference type="SUPFAM" id="SSF55874">
    <property type="entry name" value="ATPase domain of HSP90 chaperone/DNA topoisomerase II/histidine kinase"/>
    <property type="match status" value="1"/>
</dbReference>
<name>A0A9X3XL52_9CLOT</name>
<evidence type="ECO:0000313" key="16">
    <source>
        <dbReference type="EMBL" id="MDC4241615.1"/>
    </source>
</evidence>
<evidence type="ECO:0000256" key="4">
    <source>
        <dbReference type="ARBA" id="ARBA00022475"/>
    </source>
</evidence>
<dbReference type="InterPro" id="IPR003594">
    <property type="entry name" value="HATPase_dom"/>
</dbReference>
<dbReference type="Proteomes" id="UP001141183">
    <property type="component" value="Unassembled WGS sequence"/>
</dbReference>
<reference evidence="16" key="1">
    <citation type="submission" date="2022-05" db="EMBL/GenBank/DDBJ databases">
        <title>Draft genome sequence of Clostridium tertium strain CP3 isolated from Peru.</title>
        <authorList>
            <person name="Hurtado R."/>
            <person name="Lima L."/>
            <person name="Sousa T."/>
            <person name="Jaiswal A.K."/>
            <person name="Tiwari S."/>
            <person name="Maturrano L."/>
            <person name="Brenig B."/>
            <person name="Azevedo V."/>
        </authorList>
    </citation>
    <scope>NUCLEOTIDE SEQUENCE</scope>
    <source>
        <strain evidence="16">CP3</strain>
    </source>
</reference>
<dbReference type="CDD" id="cd00082">
    <property type="entry name" value="HisKA"/>
    <property type="match status" value="1"/>
</dbReference>
<comment type="catalytic activity">
    <reaction evidence="1">
        <text>ATP + protein L-histidine = ADP + protein N-phospho-L-histidine.</text>
        <dbReference type="EC" id="2.7.13.3"/>
    </reaction>
</comment>
<feature type="domain" description="Histidine kinase" evidence="15">
    <location>
        <begin position="252"/>
        <end position="476"/>
    </location>
</feature>
<dbReference type="InterPro" id="IPR036097">
    <property type="entry name" value="HisK_dim/P_sf"/>
</dbReference>
<evidence type="ECO:0000256" key="11">
    <source>
        <dbReference type="ARBA" id="ARBA00022989"/>
    </source>
</evidence>
<keyword evidence="11 14" id="KW-1133">Transmembrane helix</keyword>
<dbReference type="GO" id="GO:0005886">
    <property type="term" value="C:plasma membrane"/>
    <property type="evidence" value="ECO:0007669"/>
    <property type="project" value="UniProtKB-SubCell"/>
</dbReference>
<evidence type="ECO:0000256" key="9">
    <source>
        <dbReference type="ARBA" id="ARBA00022777"/>
    </source>
</evidence>
<keyword evidence="4" id="KW-1003">Cell membrane</keyword>
<evidence type="ECO:0000256" key="7">
    <source>
        <dbReference type="ARBA" id="ARBA00022692"/>
    </source>
</evidence>
<dbReference type="PANTHER" id="PTHR45528:SF1">
    <property type="entry name" value="SENSOR HISTIDINE KINASE CPXA"/>
    <property type="match status" value="1"/>
</dbReference>
<keyword evidence="8" id="KW-0547">Nucleotide-binding</keyword>
<keyword evidence="6" id="KW-0808">Transferase</keyword>
<dbReference type="PROSITE" id="PS50109">
    <property type="entry name" value="HIS_KIN"/>
    <property type="match status" value="1"/>
</dbReference>
<dbReference type="Gene3D" id="3.30.565.10">
    <property type="entry name" value="Histidine kinase-like ATPase, C-terminal domain"/>
    <property type="match status" value="1"/>
</dbReference>
<dbReference type="InterPro" id="IPR036890">
    <property type="entry name" value="HATPase_C_sf"/>
</dbReference>
<feature type="transmembrane region" description="Helical" evidence="14">
    <location>
        <begin position="151"/>
        <end position="171"/>
    </location>
</feature>
<dbReference type="SMART" id="SM00388">
    <property type="entry name" value="HisKA"/>
    <property type="match status" value="1"/>
</dbReference>
<dbReference type="InterPro" id="IPR003661">
    <property type="entry name" value="HisK_dim/P_dom"/>
</dbReference>
<dbReference type="PANTHER" id="PTHR45528">
    <property type="entry name" value="SENSOR HISTIDINE KINASE CPXA"/>
    <property type="match status" value="1"/>
</dbReference>
<sequence>MIFDKNFCNKDYKIRWISEEENIKLKDINERVFIETFIGKILVFINYFVVRKLVNTTGEEFLPNYNTEGPKYIVLLTWIVFSVIVSISLLQLVLKSKIYKSQDIEGYERSFYKGKLFNKFIKITISIIFYITLYQIIFQLTMKEINIKSTILWWIIILNILVLCYLGISILKNNLIVENLNSILDETIKSLENGSFDKVYDLLNENQENYVLFNGMDLNILNGAIKELISISKRIENNEATSNVEKVELITNVSHDLRTPLTSIINYVDFLSRGKLTENNKKEYIDILERKAKRIKVLIGDLKESIMANSNNIALDIREVDLRDVLDHVLFELEDKIREFNLKFNIKVFLNDKEVKSDKYTKIIVYADYDKTLRIYQNIISNIIKYSVEGSEVFIVFEYYYNKVDKISNTTFINESAEKIELNEKELLERFKRGDTSRTAEGSGLGLDIAKSLTEAQNGKFKIEIRGNKFIVNVLI</sequence>
<proteinExistence type="predicted"/>
<evidence type="ECO:0000256" key="13">
    <source>
        <dbReference type="ARBA" id="ARBA00023136"/>
    </source>
</evidence>
<evidence type="ECO:0000256" key="8">
    <source>
        <dbReference type="ARBA" id="ARBA00022741"/>
    </source>
</evidence>
<keyword evidence="12" id="KW-0902">Two-component regulatory system</keyword>
<evidence type="ECO:0000256" key="6">
    <source>
        <dbReference type="ARBA" id="ARBA00022679"/>
    </source>
</evidence>
<organism evidence="16 17">
    <name type="scientific">Clostridium tertium</name>
    <dbReference type="NCBI Taxonomy" id="1559"/>
    <lineage>
        <taxon>Bacteria</taxon>
        <taxon>Bacillati</taxon>
        <taxon>Bacillota</taxon>
        <taxon>Clostridia</taxon>
        <taxon>Eubacteriales</taxon>
        <taxon>Clostridiaceae</taxon>
        <taxon>Clostridium</taxon>
    </lineage>
</organism>
<comment type="caution">
    <text evidence="16">The sequence shown here is derived from an EMBL/GenBank/DDBJ whole genome shotgun (WGS) entry which is preliminary data.</text>
</comment>
<dbReference type="InterPro" id="IPR050398">
    <property type="entry name" value="HssS/ArlS-like"/>
</dbReference>
<accession>A0A9X3XL52</accession>
<dbReference type="Pfam" id="PF02518">
    <property type="entry name" value="HATPase_c"/>
    <property type="match status" value="1"/>
</dbReference>
<dbReference type="Pfam" id="PF00512">
    <property type="entry name" value="HisKA"/>
    <property type="match status" value="1"/>
</dbReference>
<dbReference type="RefSeq" id="WP_272470580.1">
    <property type="nucleotide sequence ID" value="NZ_JAMRYU010000017.1"/>
</dbReference>
<keyword evidence="5" id="KW-0597">Phosphoprotein</keyword>
<dbReference type="AlphaFoldDB" id="A0A9X3XL52"/>
<dbReference type="GO" id="GO:0005524">
    <property type="term" value="F:ATP binding"/>
    <property type="evidence" value="ECO:0007669"/>
    <property type="project" value="UniProtKB-KW"/>
</dbReference>
<keyword evidence="13 14" id="KW-0472">Membrane</keyword>
<keyword evidence="9 16" id="KW-0418">Kinase</keyword>
<evidence type="ECO:0000256" key="1">
    <source>
        <dbReference type="ARBA" id="ARBA00000085"/>
    </source>
</evidence>
<evidence type="ECO:0000256" key="14">
    <source>
        <dbReference type="SAM" id="Phobius"/>
    </source>
</evidence>
<dbReference type="EC" id="2.7.13.3" evidence="3"/>
<evidence type="ECO:0000256" key="5">
    <source>
        <dbReference type="ARBA" id="ARBA00022553"/>
    </source>
</evidence>
<dbReference type="SUPFAM" id="SSF47384">
    <property type="entry name" value="Homodimeric domain of signal transducing histidine kinase"/>
    <property type="match status" value="1"/>
</dbReference>
<feature type="transmembrane region" description="Helical" evidence="14">
    <location>
        <begin position="120"/>
        <end position="139"/>
    </location>
</feature>
<evidence type="ECO:0000313" key="17">
    <source>
        <dbReference type="Proteomes" id="UP001141183"/>
    </source>
</evidence>
<evidence type="ECO:0000256" key="10">
    <source>
        <dbReference type="ARBA" id="ARBA00022840"/>
    </source>
</evidence>
<comment type="subcellular location">
    <subcellularLocation>
        <location evidence="2">Cell membrane</location>
        <topology evidence="2">Multi-pass membrane protein</topology>
    </subcellularLocation>
</comment>
<evidence type="ECO:0000256" key="2">
    <source>
        <dbReference type="ARBA" id="ARBA00004651"/>
    </source>
</evidence>
<evidence type="ECO:0000256" key="3">
    <source>
        <dbReference type="ARBA" id="ARBA00012438"/>
    </source>
</evidence>
<dbReference type="Gene3D" id="1.10.287.130">
    <property type="match status" value="1"/>
</dbReference>
<feature type="transmembrane region" description="Helical" evidence="14">
    <location>
        <begin position="70"/>
        <end position="94"/>
    </location>
</feature>
<dbReference type="GO" id="GO:0000155">
    <property type="term" value="F:phosphorelay sensor kinase activity"/>
    <property type="evidence" value="ECO:0007669"/>
    <property type="project" value="InterPro"/>
</dbReference>
<keyword evidence="7 14" id="KW-0812">Transmembrane</keyword>
<dbReference type="EMBL" id="JAMRYU010000017">
    <property type="protein sequence ID" value="MDC4241615.1"/>
    <property type="molecule type" value="Genomic_DNA"/>
</dbReference>
<dbReference type="InterPro" id="IPR005467">
    <property type="entry name" value="His_kinase_dom"/>
</dbReference>
<evidence type="ECO:0000256" key="12">
    <source>
        <dbReference type="ARBA" id="ARBA00023012"/>
    </source>
</evidence>
<keyword evidence="17" id="KW-1185">Reference proteome</keyword>
<protein>
    <recommendedName>
        <fullName evidence="3">histidine kinase</fullName>
        <ecNumber evidence="3">2.7.13.3</ecNumber>
    </recommendedName>
</protein>
<evidence type="ECO:0000259" key="15">
    <source>
        <dbReference type="PROSITE" id="PS50109"/>
    </source>
</evidence>
<gene>
    <name evidence="16" type="ORF">NE398_15870</name>
</gene>